<dbReference type="EMBL" id="JAGETZ010000004">
    <property type="protein sequence ID" value="MBO2009781.1"/>
    <property type="molecule type" value="Genomic_DNA"/>
</dbReference>
<name>A0ABS3QEX4_9BACT</name>
<organism evidence="2 3">
    <name type="scientific">Hymenobacter negativus</name>
    <dbReference type="NCBI Taxonomy" id="2795026"/>
    <lineage>
        <taxon>Bacteria</taxon>
        <taxon>Pseudomonadati</taxon>
        <taxon>Bacteroidota</taxon>
        <taxon>Cytophagia</taxon>
        <taxon>Cytophagales</taxon>
        <taxon>Hymenobacteraceae</taxon>
        <taxon>Hymenobacter</taxon>
    </lineage>
</organism>
<protein>
    <recommendedName>
        <fullName evidence="4">Virulence factor</fullName>
    </recommendedName>
</protein>
<feature type="chain" id="PRO_5045088461" description="Virulence factor" evidence="1">
    <location>
        <begin position="24"/>
        <end position="92"/>
    </location>
</feature>
<comment type="caution">
    <text evidence="2">The sequence shown here is derived from an EMBL/GenBank/DDBJ whole genome shotgun (WGS) entry which is preliminary data.</text>
</comment>
<evidence type="ECO:0000313" key="3">
    <source>
        <dbReference type="Proteomes" id="UP000664369"/>
    </source>
</evidence>
<sequence length="92" mass="10540">MRTKSMFLTLGLFLLLGSHAANAQVSVTIGSGGYYPRAYYGPRYYYPPRPVVVYPAPPPVIVAPRPVYYAPRPVYYAPRPYYYRGHGHGRRW</sequence>
<evidence type="ECO:0000313" key="2">
    <source>
        <dbReference type="EMBL" id="MBO2009781.1"/>
    </source>
</evidence>
<feature type="signal peptide" evidence="1">
    <location>
        <begin position="1"/>
        <end position="23"/>
    </location>
</feature>
<keyword evidence="3" id="KW-1185">Reference proteome</keyword>
<dbReference type="RefSeq" id="WP_208175393.1">
    <property type="nucleotide sequence ID" value="NZ_JAGETZ010000004.1"/>
</dbReference>
<gene>
    <name evidence="2" type="ORF">J4E00_12030</name>
</gene>
<reference evidence="2 3" key="1">
    <citation type="submission" date="2021-03" db="EMBL/GenBank/DDBJ databases">
        <authorList>
            <person name="Kim M.K."/>
        </authorList>
    </citation>
    <scope>NUCLEOTIDE SEQUENCE [LARGE SCALE GENOMIC DNA]</scope>
    <source>
        <strain evidence="2 3">BT442</strain>
    </source>
</reference>
<accession>A0ABS3QEX4</accession>
<evidence type="ECO:0000256" key="1">
    <source>
        <dbReference type="SAM" id="SignalP"/>
    </source>
</evidence>
<keyword evidence="1" id="KW-0732">Signal</keyword>
<proteinExistence type="predicted"/>
<dbReference type="Proteomes" id="UP000664369">
    <property type="component" value="Unassembled WGS sequence"/>
</dbReference>
<evidence type="ECO:0008006" key="4">
    <source>
        <dbReference type="Google" id="ProtNLM"/>
    </source>
</evidence>